<dbReference type="InterPro" id="IPR003607">
    <property type="entry name" value="HD/PDEase_dom"/>
</dbReference>
<dbReference type="Pfam" id="PF13487">
    <property type="entry name" value="HD_5"/>
    <property type="match status" value="1"/>
</dbReference>
<evidence type="ECO:0000313" key="6">
    <source>
        <dbReference type="Proteomes" id="UP001589628"/>
    </source>
</evidence>
<sequence length="372" mass="42220">MASVNSDAFLALDEEMRQDFVDCYNEAVEDIEGCINRMEKAYSAAGVDELFRALHSLKGNCAMVFMEPLVDVVHILEEVVDAVRKERAPWRSLYGNLILEGIERLGQVRDELLTGDADPQHYFELLDAVQLIQKAEYAQHDELIAGWLGLEAEVSYPAEAEPEPEIAQPPQTLQAVEVGDKQADLALFHDWAERLDNLSLFRNDRSSENLKLAYWLNEELDLPVEPDQLEAAVLLHDLGMALIPHAIFNKQAPLSRDEQRQMADHVDFGAQLLERFGHWQEAAVMVRQHHERWDGKGYPMHLAGEDIHIGAQILAICDAYLAMTTERSDRTFKKSLLTAVADINRNKGLQFADYVVDAFNNMLRNKVIRREG</sequence>
<dbReference type="SUPFAM" id="SSF109604">
    <property type="entry name" value="HD-domain/PDEase-like"/>
    <property type="match status" value="1"/>
</dbReference>
<dbReference type="InterPro" id="IPR008207">
    <property type="entry name" value="Sig_transdc_His_kin_Hpt_dom"/>
</dbReference>
<feature type="modified residue" description="Phosphohistidine" evidence="2">
    <location>
        <position position="55"/>
    </location>
</feature>
<evidence type="ECO:0000259" key="4">
    <source>
        <dbReference type="PROSITE" id="PS51832"/>
    </source>
</evidence>
<dbReference type="Proteomes" id="UP001589628">
    <property type="component" value="Unassembled WGS sequence"/>
</dbReference>
<evidence type="ECO:0000259" key="3">
    <source>
        <dbReference type="PROSITE" id="PS50894"/>
    </source>
</evidence>
<dbReference type="Pfam" id="PF01627">
    <property type="entry name" value="Hpt"/>
    <property type="match status" value="1"/>
</dbReference>
<dbReference type="CDD" id="cd00077">
    <property type="entry name" value="HDc"/>
    <property type="match status" value="1"/>
</dbReference>
<dbReference type="InterPro" id="IPR036641">
    <property type="entry name" value="HPT_dom_sf"/>
</dbReference>
<gene>
    <name evidence="5" type="ORF">ACFFLH_03730</name>
</gene>
<dbReference type="PANTHER" id="PTHR43155:SF2">
    <property type="entry name" value="CYCLIC DI-GMP PHOSPHODIESTERASE PA4108"/>
    <property type="match status" value="1"/>
</dbReference>
<comment type="caution">
    <text evidence="5">The sequence shown here is derived from an EMBL/GenBank/DDBJ whole genome shotgun (WGS) entry which is preliminary data.</text>
</comment>
<accession>A0ABV5Z8B3</accession>
<dbReference type="CDD" id="cd00088">
    <property type="entry name" value="HPT"/>
    <property type="match status" value="1"/>
</dbReference>
<dbReference type="PROSITE" id="PS50894">
    <property type="entry name" value="HPT"/>
    <property type="match status" value="1"/>
</dbReference>
<dbReference type="Gene3D" id="1.10.3210.10">
    <property type="entry name" value="Hypothetical protein af1432"/>
    <property type="match status" value="1"/>
</dbReference>
<dbReference type="PROSITE" id="PS51832">
    <property type="entry name" value="HD_GYP"/>
    <property type="match status" value="1"/>
</dbReference>
<keyword evidence="1" id="KW-0902">Two-component regulatory system</keyword>
<keyword evidence="2" id="KW-0597">Phosphoprotein</keyword>
<proteinExistence type="predicted"/>
<dbReference type="Gene3D" id="1.20.120.160">
    <property type="entry name" value="HPT domain"/>
    <property type="match status" value="1"/>
</dbReference>
<organism evidence="5 6">
    <name type="scientific">Balneatrix alpica</name>
    <dbReference type="NCBI Taxonomy" id="75684"/>
    <lineage>
        <taxon>Bacteria</taxon>
        <taxon>Pseudomonadati</taxon>
        <taxon>Pseudomonadota</taxon>
        <taxon>Gammaproteobacteria</taxon>
        <taxon>Oceanospirillales</taxon>
        <taxon>Balneatrichaceae</taxon>
        <taxon>Balneatrix</taxon>
    </lineage>
</organism>
<name>A0ABV5Z8B3_9GAMM</name>
<feature type="domain" description="HD-GYP" evidence="4">
    <location>
        <begin position="174"/>
        <end position="372"/>
    </location>
</feature>
<keyword evidence="6" id="KW-1185">Reference proteome</keyword>
<dbReference type="SMART" id="SM00073">
    <property type="entry name" value="HPT"/>
    <property type="match status" value="1"/>
</dbReference>
<reference evidence="5 6" key="1">
    <citation type="submission" date="2024-09" db="EMBL/GenBank/DDBJ databases">
        <authorList>
            <person name="Sun Q."/>
            <person name="Mori K."/>
        </authorList>
    </citation>
    <scope>NUCLEOTIDE SEQUENCE [LARGE SCALE GENOMIC DNA]</scope>
    <source>
        <strain evidence="5 6">ATCC 51285</strain>
    </source>
</reference>
<dbReference type="RefSeq" id="WP_051527794.1">
    <property type="nucleotide sequence ID" value="NZ_JBHLZN010000001.1"/>
</dbReference>
<protein>
    <submittedName>
        <fullName evidence="5">HD domain-containing phosphohydrolase</fullName>
    </submittedName>
</protein>
<dbReference type="PANTHER" id="PTHR43155">
    <property type="entry name" value="CYCLIC DI-GMP PHOSPHODIESTERASE PA4108-RELATED"/>
    <property type="match status" value="1"/>
</dbReference>
<dbReference type="SUPFAM" id="SSF47226">
    <property type="entry name" value="Histidine-containing phosphotransfer domain, HPT domain"/>
    <property type="match status" value="1"/>
</dbReference>
<dbReference type="EMBL" id="JBHLZN010000001">
    <property type="protein sequence ID" value="MFB9885516.1"/>
    <property type="molecule type" value="Genomic_DNA"/>
</dbReference>
<evidence type="ECO:0000313" key="5">
    <source>
        <dbReference type="EMBL" id="MFB9885516.1"/>
    </source>
</evidence>
<feature type="domain" description="HPt" evidence="3">
    <location>
        <begin position="9"/>
        <end position="115"/>
    </location>
</feature>
<evidence type="ECO:0000256" key="1">
    <source>
        <dbReference type="ARBA" id="ARBA00023012"/>
    </source>
</evidence>
<dbReference type="InterPro" id="IPR037522">
    <property type="entry name" value="HD_GYP_dom"/>
</dbReference>
<evidence type="ECO:0000256" key="2">
    <source>
        <dbReference type="PROSITE-ProRule" id="PRU00110"/>
    </source>
</evidence>